<dbReference type="RefSeq" id="WP_110017061.1">
    <property type="nucleotide sequence ID" value="NZ_QGTJ01000002.1"/>
</dbReference>
<sequence>MKTVIKLSALAAVAALSVGCASTGDVEAVRAEAQKAQATANQALSTANEAKAIATDTSEKLNRMFKKSMYK</sequence>
<gene>
    <name evidence="2" type="ORF">C7443_10236</name>
</gene>
<accession>A0A317N2M3</accession>
<dbReference type="OrthoDB" id="6089758at2"/>
<dbReference type="EMBL" id="QGTJ01000002">
    <property type="protein sequence ID" value="PWV64387.1"/>
    <property type="molecule type" value="Genomic_DNA"/>
</dbReference>
<comment type="caution">
    <text evidence="2">The sequence shown here is derived from an EMBL/GenBank/DDBJ whole genome shotgun (WGS) entry which is preliminary data.</text>
</comment>
<feature type="chain" id="PRO_5016279556" evidence="1">
    <location>
        <begin position="24"/>
        <end position="71"/>
    </location>
</feature>
<protein>
    <submittedName>
        <fullName evidence="2">Uncharacterized protein DUF3359</fullName>
    </submittedName>
</protein>
<proteinExistence type="predicted"/>
<dbReference type="InterPro" id="IPR021793">
    <property type="entry name" value="Oprl"/>
</dbReference>
<keyword evidence="1" id="KW-0732">Signal</keyword>
<feature type="signal peptide" evidence="1">
    <location>
        <begin position="1"/>
        <end position="23"/>
    </location>
</feature>
<keyword evidence="3" id="KW-1185">Reference proteome</keyword>
<dbReference type="Proteomes" id="UP000246569">
    <property type="component" value="Unassembled WGS sequence"/>
</dbReference>
<dbReference type="PROSITE" id="PS51257">
    <property type="entry name" value="PROKAR_LIPOPROTEIN"/>
    <property type="match status" value="1"/>
</dbReference>
<reference evidence="2 3" key="1">
    <citation type="submission" date="2018-05" db="EMBL/GenBank/DDBJ databases">
        <title>Genomic Encyclopedia of Type Strains, Phase IV (KMG-IV): sequencing the most valuable type-strain genomes for metagenomic binning, comparative biology and taxonomic classification.</title>
        <authorList>
            <person name="Goeker M."/>
        </authorList>
    </citation>
    <scope>NUCLEOTIDE SEQUENCE [LARGE SCALE GENOMIC DNA]</scope>
    <source>
        <strain evidence="2 3">DSM 23606</strain>
    </source>
</reference>
<dbReference type="AlphaFoldDB" id="A0A317N2M3"/>
<organism evidence="2 3">
    <name type="scientific">Plasticicumulans acidivorans</name>
    <dbReference type="NCBI Taxonomy" id="886464"/>
    <lineage>
        <taxon>Bacteria</taxon>
        <taxon>Pseudomonadati</taxon>
        <taxon>Pseudomonadota</taxon>
        <taxon>Gammaproteobacteria</taxon>
        <taxon>Candidatus Competibacteraceae</taxon>
        <taxon>Plasticicumulans</taxon>
    </lineage>
</organism>
<evidence type="ECO:0000313" key="3">
    <source>
        <dbReference type="Proteomes" id="UP000246569"/>
    </source>
</evidence>
<dbReference type="Pfam" id="PF11839">
    <property type="entry name" value="Alanine_zipper"/>
    <property type="match status" value="1"/>
</dbReference>
<evidence type="ECO:0000256" key="1">
    <source>
        <dbReference type="SAM" id="SignalP"/>
    </source>
</evidence>
<evidence type="ECO:0000313" key="2">
    <source>
        <dbReference type="EMBL" id="PWV64387.1"/>
    </source>
</evidence>
<name>A0A317N2M3_9GAMM</name>